<dbReference type="PROSITE" id="PS50113">
    <property type="entry name" value="PAC"/>
    <property type="match status" value="3"/>
</dbReference>
<accession>E1RHQ0</accession>
<dbReference type="GO" id="GO:0004673">
    <property type="term" value="F:protein histidine kinase activity"/>
    <property type="evidence" value="ECO:0007669"/>
    <property type="project" value="UniProtKB-EC"/>
</dbReference>
<feature type="transmembrane region" description="Helical" evidence="6">
    <location>
        <begin position="71"/>
        <end position="90"/>
    </location>
</feature>
<evidence type="ECO:0000256" key="3">
    <source>
        <dbReference type="ARBA" id="ARBA00022553"/>
    </source>
</evidence>
<dbReference type="eggNOG" id="arCOG06193">
    <property type="taxonomic scope" value="Archaea"/>
</dbReference>
<dbReference type="KEGG" id="mpi:Mpet_0585"/>
<evidence type="ECO:0000256" key="4">
    <source>
        <dbReference type="ARBA" id="ARBA00022679"/>
    </source>
</evidence>
<dbReference type="SMART" id="SM00086">
    <property type="entry name" value="PAC"/>
    <property type="match status" value="4"/>
</dbReference>
<evidence type="ECO:0000256" key="5">
    <source>
        <dbReference type="ARBA" id="ARBA00022777"/>
    </source>
</evidence>
<dbReference type="InterPro" id="IPR000014">
    <property type="entry name" value="PAS"/>
</dbReference>
<dbReference type="SMART" id="SM00091">
    <property type="entry name" value="PAS"/>
    <property type="match status" value="4"/>
</dbReference>
<dbReference type="InterPro" id="IPR000700">
    <property type="entry name" value="PAS-assoc_C"/>
</dbReference>
<dbReference type="EC" id="2.7.13.3" evidence="2"/>
<dbReference type="Gene3D" id="3.30.450.20">
    <property type="entry name" value="PAS domain"/>
    <property type="match status" value="4"/>
</dbReference>
<dbReference type="SUPFAM" id="SSF55785">
    <property type="entry name" value="PYP-like sensor domain (PAS domain)"/>
    <property type="match status" value="4"/>
</dbReference>
<dbReference type="InterPro" id="IPR004358">
    <property type="entry name" value="Sig_transdc_His_kin-like_C"/>
</dbReference>
<feature type="domain" description="PAC" evidence="9">
    <location>
        <begin position="450"/>
        <end position="499"/>
    </location>
</feature>
<dbReference type="PRINTS" id="PR00344">
    <property type="entry name" value="BCTRLSENSOR"/>
</dbReference>
<comment type="catalytic activity">
    <reaction evidence="1">
        <text>ATP + protein L-histidine = ADP + protein N-phospho-L-histidine.</text>
        <dbReference type="EC" id="2.7.13.3"/>
    </reaction>
</comment>
<dbReference type="Pfam" id="PF13188">
    <property type="entry name" value="PAS_8"/>
    <property type="match status" value="1"/>
</dbReference>
<keyword evidence="3" id="KW-0597">Phosphoprotein</keyword>
<evidence type="ECO:0000256" key="6">
    <source>
        <dbReference type="SAM" id="Phobius"/>
    </source>
</evidence>
<dbReference type="EMBL" id="CP002117">
    <property type="protein sequence ID" value="ADN35359.1"/>
    <property type="molecule type" value="Genomic_DNA"/>
</dbReference>
<keyword evidence="6" id="KW-0812">Transmembrane</keyword>
<feature type="transmembrane region" description="Helical" evidence="6">
    <location>
        <begin position="20"/>
        <end position="41"/>
    </location>
</feature>
<feature type="domain" description="Histidine kinase" evidence="7">
    <location>
        <begin position="645"/>
        <end position="843"/>
    </location>
</feature>
<name>E1RHQ0_METP4</name>
<dbReference type="STRING" id="679926.Mpet_0585"/>
<dbReference type="PROSITE" id="PS50112">
    <property type="entry name" value="PAS"/>
    <property type="match status" value="3"/>
</dbReference>
<dbReference type="eggNOG" id="arCOG06192">
    <property type="taxonomic scope" value="Archaea"/>
</dbReference>
<dbReference type="CDD" id="cd00130">
    <property type="entry name" value="PAS"/>
    <property type="match status" value="3"/>
</dbReference>
<dbReference type="Gene3D" id="3.30.565.10">
    <property type="entry name" value="Histidine kinase-like ATPase, C-terminal domain"/>
    <property type="match status" value="1"/>
</dbReference>
<keyword evidence="11" id="KW-1185">Reference proteome</keyword>
<dbReference type="InterPro" id="IPR052162">
    <property type="entry name" value="Sensor_kinase/Photoreceptor"/>
</dbReference>
<dbReference type="InterPro" id="IPR005467">
    <property type="entry name" value="His_kinase_dom"/>
</dbReference>
<dbReference type="Pfam" id="PF13426">
    <property type="entry name" value="PAS_9"/>
    <property type="match status" value="2"/>
</dbReference>
<evidence type="ECO:0000313" key="11">
    <source>
        <dbReference type="Proteomes" id="UP000006565"/>
    </source>
</evidence>
<evidence type="ECO:0000256" key="1">
    <source>
        <dbReference type="ARBA" id="ARBA00000085"/>
    </source>
</evidence>
<dbReference type="Proteomes" id="UP000006565">
    <property type="component" value="Chromosome"/>
</dbReference>
<feature type="domain" description="PAS" evidence="8">
    <location>
        <begin position="379"/>
        <end position="426"/>
    </location>
</feature>
<feature type="transmembrane region" description="Helical" evidence="6">
    <location>
        <begin position="47"/>
        <end position="64"/>
    </location>
</feature>
<feature type="domain" description="PAC" evidence="9">
    <location>
        <begin position="326"/>
        <end position="378"/>
    </location>
</feature>
<proteinExistence type="predicted"/>
<dbReference type="eggNOG" id="arCOG06940">
    <property type="taxonomic scope" value="Archaea"/>
</dbReference>
<dbReference type="SUPFAM" id="SSF55874">
    <property type="entry name" value="ATPase domain of HSP90 chaperone/DNA topoisomerase II/histidine kinase"/>
    <property type="match status" value="1"/>
</dbReference>
<sequence>MKVMQPFLEIIGEESGKKDVSYLAMIGLVIFMVVLSETALVFTTSGFFLLLSNLFYFPLIFINMKCYERGLTVNSSLGAVYFIISLFLVHFDVVDILIAFSMTVTYVAVGISIAMISKTNNENKNILIGSISNYENFFEEIQDAILVYNSSGDILGVNNAASRLFGLEKKYLTFLKIEDLGNFIEKDDLKKAFYDISPSKSGFTDTRLKQQDGNTIYVEILSSVVDPSKGIMRAYIRDVTSRVVAEEKIHDSEARYRHLTNQLPEMIFELDIDGNFTFSTRYSINLAGKTPEELTDGMKFWDILVEDDRDRARKNLEWFYKGMFLGAVEYRLAKPDGAVIPVMVHFSYDFDDNSAVQGIRGLAMDISQRKRMEMALRRNEKKFRSLFENSNDAVIIFDRDGYIIDINTRLCLMLGIRRDEAVSQTLESRFPVPEWGKISQMYENSSSEGVCFESRMQNKEGSFIDVEISSGIIDPGEGLYQAILRDISERKRAEAELALSRGRLNLAIEGAGMCVWDWDLEKDEMVFEGKYEEMFGLLDGNENSHGAIWREILQEEFYTKIMDLYSTCNDPERSDPKTAQFESEYKFRTSAGTYKWITVLGKVVKCSSDGNPVRITGIMQDVSDKRRSQNALSEANKKLNLLSSITRHDILNQIAGVRGFTDILSKRLPEKNSELLHYLDMIKRATSNIQEQITFTKDYQNIGVESPAWQNLEKVIESSRSKAQLRDVAFFNECHGLEIYADPMIEKIFFNLLDNAIRHGGSVTEIDVKCRKSRNFLFIVVRDNGTGVPGELKEKIFDHGYGSNTGLGLFLVREILGITGMEIKEVGEPGNGAVFEIKIPADHYRQIG</sequence>
<reference evidence="10 11" key="1">
    <citation type="journal article" date="2010" name="Stand. Genomic Sci.">
        <title>Complete genome sequence of Methanoplanus petrolearius type strain (SEBR 4847).</title>
        <authorList>
            <person name="Brambilla E."/>
            <person name="Djao O.D."/>
            <person name="Daligault H."/>
            <person name="Lapidus A."/>
            <person name="Lucas S."/>
            <person name="Hammon N."/>
            <person name="Nolan M."/>
            <person name="Tice H."/>
            <person name="Cheng J.F."/>
            <person name="Han C."/>
            <person name="Tapia R."/>
            <person name="Goodwin L."/>
            <person name="Pitluck S."/>
            <person name="Liolios K."/>
            <person name="Ivanova N."/>
            <person name="Mavromatis K."/>
            <person name="Mikhailova N."/>
            <person name="Pati A."/>
            <person name="Chen A."/>
            <person name="Palaniappan K."/>
            <person name="Land M."/>
            <person name="Hauser L."/>
            <person name="Chang Y.J."/>
            <person name="Jeffries C.D."/>
            <person name="Rohde M."/>
            <person name="Spring S."/>
            <person name="Sikorski J."/>
            <person name="Goker M."/>
            <person name="Woyke T."/>
            <person name="Bristow J."/>
            <person name="Eisen J.A."/>
            <person name="Markowitz V."/>
            <person name="Hugenholtz P."/>
            <person name="Kyrpides N.C."/>
            <person name="Klenk H.P."/>
        </authorList>
    </citation>
    <scope>NUCLEOTIDE SEQUENCE [LARGE SCALE GENOMIC DNA]</scope>
    <source>
        <strain evidence="11">DSM 11571 / OCM 486 / SEBR 4847</strain>
    </source>
</reference>
<evidence type="ECO:0000259" key="9">
    <source>
        <dbReference type="PROSITE" id="PS50113"/>
    </source>
</evidence>
<keyword evidence="6" id="KW-0472">Membrane</keyword>
<dbReference type="InterPro" id="IPR001610">
    <property type="entry name" value="PAC"/>
</dbReference>
<dbReference type="eggNOG" id="arCOG02354">
    <property type="taxonomic scope" value="Archaea"/>
</dbReference>
<feature type="domain" description="PAS" evidence="8">
    <location>
        <begin position="252"/>
        <end position="323"/>
    </location>
</feature>
<dbReference type="HOGENOM" id="CLU_000445_114_58_2"/>
<evidence type="ECO:0000259" key="8">
    <source>
        <dbReference type="PROSITE" id="PS50112"/>
    </source>
</evidence>
<organism evidence="10 11">
    <name type="scientific">Methanolacinia petrolearia (strain DSM 11571 / OCM 486 / SEBR 4847)</name>
    <name type="common">Methanoplanus petrolearius</name>
    <dbReference type="NCBI Taxonomy" id="679926"/>
    <lineage>
        <taxon>Archaea</taxon>
        <taxon>Methanobacteriati</taxon>
        <taxon>Methanobacteriota</taxon>
        <taxon>Stenosarchaea group</taxon>
        <taxon>Methanomicrobia</taxon>
        <taxon>Methanomicrobiales</taxon>
        <taxon>Methanomicrobiaceae</taxon>
        <taxon>Methanolacinia</taxon>
    </lineage>
</organism>
<feature type="domain" description="PAS" evidence="8">
    <location>
        <begin position="130"/>
        <end position="170"/>
    </location>
</feature>
<keyword evidence="4" id="KW-0808">Transferase</keyword>
<dbReference type="NCBIfam" id="TIGR00229">
    <property type="entry name" value="sensory_box"/>
    <property type="match status" value="3"/>
</dbReference>
<dbReference type="PANTHER" id="PTHR43304:SF1">
    <property type="entry name" value="PAC DOMAIN-CONTAINING PROTEIN"/>
    <property type="match status" value="1"/>
</dbReference>
<dbReference type="AlphaFoldDB" id="E1RHQ0"/>
<keyword evidence="6" id="KW-1133">Transmembrane helix</keyword>
<evidence type="ECO:0000256" key="2">
    <source>
        <dbReference type="ARBA" id="ARBA00012438"/>
    </source>
</evidence>
<dbReference type="SMART" id="SM00387">
    <property type="entry name" value="HATPase_c"/>
    <property type="match status" value="1"/>
</dbReference>
<dbReference type="PANTHER" id="PTHR43304">
    <property type="entry name" value="PHYTOCHROME-LIKE PROTEIN CPH1"/>
    <property type="match status" value="1"/>
</dbReference>
<keyword evidence="5 10" id="KW-0418">Kinase</keyword>
<feature type="domain" description="PAC" evidence="9">
    <location>
        <begin position="581"/>
        <end position="634"/>
    </location>
</feature>
<dbReference type="OrthoDB" id="3369at2157"/>
<dbReference type="InterPro" id="IPR003594">
    <property type="entry name" value="HATPase_dom"/>
</dbReference>
<evidence type="ECO:0000313" key="10">
    <source>
        <dbReference type="EMBL" id="ADN35359.1"/>
    </source>
</evidence>
<evidence type="ECO:0000259" key="7">
    <source>
        <dbReference type="PROSITE" id="PS50109"/>
    </source>
</evidence>
<dbReference type="CDD" id="cd00075">
    <property type="entry name" value="HATPase"/>
    <property type="match status" value="1"/>
</dbReference>
<protein>
    <recommendedName>
        <fullName evidence="2">histidine kinase</fullName>
        <ecNumber evidence="2">2.7.13.3</ecNumber>
    </recommendedName>
</protein>
<dbReference type="PROSITE" id="PS50109">
    <property type="entry name" value="HIS_KIN"/>
    <property type="match status" value="1"/>
</dbReference>
<dbReference type="InterPro" id="IPR036890">
    <property type="entry name" value="HATPase_C_sf"/>
</dbReference>
<gene>
    <name evidence="10" type="ordered locus">Mpet_0585</name>
</gene>
<dbReference type="Pfam" id="PF02518">
    <property type="entry name" value="HATPase_c"/>
    <property type="match status" value="1"/>
</dbReference>
<dbReference type="InterPro" id="IPR035965">
    <property type="entry name" value="PAS-like_dom_sf"/>
</dbReference>
<dbReference type="eggNOG" id="arCOG06712">
    <property type="taxonomic scope" value="Archaea"/>
</dbReference>